<reference evidence="2" key="2">
    <citation type="journal article" date="2021" name="Genome Biol. Evol.">
        <title>Developing a high-quality reference genome for a parasitic bivalve with doubly uniparental inheritance (Bivalvia: Unionida).</title>
        <authorList>
            <person name="Smith C.H."/>
        </authorList>
    </citation>
    <scope>NUCLEOTIDE SEQUENCE</scope>
    <source>
        <strain evidence="2">CHS0354</strain>
        <tissue evidence="2">Mantle</tissue>
    </source>
</reference>
<comment type="caution">
    <text evidence="2">The sequence shown here is derived from an EMBL/GenBank/DDBJ whole genome shotgun (WGS) entry which is preliminary data.</text>
</comment>
<sequence>MADKKGIQGQLSADLGLFRESDNDKGEEEEASILSEQLDTELHKLQEMVLCLENLERELDLARHSKQTTISVPSWINSRAVQKTYSRAFESLKEEN</sequence>
<dbReference type="EMBL" id="JAEAOA010000564">
    <property type="protein sequence ID" value="KAK3578711.1"/>
    <property type="molecule type" value="Genomic_DNA"/>
</dbReference>
<reference evidence="2" key="1">
    <citation type="journal article" date="2021" name="Genome Biol. Evol.">
        <title>A High-Quality Reference Genome for a Parasitic Bivalve with Doubly Uniparental Inheritance (Bivalvia: Unionida).</title>
        <authorList>
            <person name="Smith C.H."/>
        </authorList>
    </citation>
    <scope>NUCLEOTIDE SEQUENCE</scope>
    <source>
        <strain evidence="2">CHS0354</strain>
    </source>
</reference>
<keyword evidence="1" id="KW-0175">Coiled coil</keyword>
<keyword evidence="3" id="KW-1185">Reference proteome</keyword>
<organism evidence="2 3">
    <name type="scientific">Potamilus streckersoni</name>
    <dbReference type="NCBI Taxonomy" id="2493646"/>
    <lineage>
        <taxon>Eukaryota</taxon>
        <taxon>Metazoa</taxon>
        <taxon>Spiralia</taxon>
        <taxon>Lophotrochozoa</taxon>
        <taxon>Mollusca</taxon>
        <taxon>Bivalvia</taxon>
        <taxon>Autobranchia</taxon>
        <taxon>Heteroconchia</taxon>
        <taxon>Palaeoheterodonta</taxon>
        <taxon>Unionida</taxon>
        <taxon>Unionoidea</taxon>
        <taxon>Unionidae</taxon>
        <taxon>Ambleminae</taxon>
        <taxon>Lampsilini</taxon>
        <taxon>Potamilus</taxon>
    </lineage>
</organism>
<accession>A0AAE0RSB3</accession>
<protein>
    <submittedName>
        <fullName evidence="2">Uncharacterized protein</fullName>
    </submittedName>
</protein>
<dbReference type="AlphaFoldDB" id="A0AAE0RSB3"/>
<evidence type="ECO:0000313" key="3">
    <source>
        <dbReference type="Proteomes" id="UP001195483"/>
    </source>
</evidence>
<evidence type="ECO:0000256" key="1">
    <source>
        <dbReference type="SAM" id="Coils"/>
    </source>
</evidence>
<proteinExistence type="predicted"/>
<evidence type="ECO:0000313" key="2">
    <source>
        <dbReference type="EMBL" id="KAK3578711.1"/>
    </source>
</evidence>
<gene>
    <name evidence="2" type="ORF">CHS0354_008570</name>
</gene>
<feature type="coiled-coil region" evidence="1">
    <location>
        <begin position="35"/>
        <end position="65"/>
    </location>
</feature>
<name>A0AAE0RSB3_9BIVA</name>
<reference evidence="2" key="3">
    <citation type="submission" date="2023-05" db="EMBL/GenBank/DDBJ databases">
        <authorList>
            <person name="Smith C.H."/>
        </authorList>
    </citation>
    <scope>NUCLEOTIDE SEQUENCE</scope>
    <source>
        <strain evidence="2">CHS0354</strain>
        <tissue evidence="2">Mantle</tissue>
    </source>
</reference>
<dbReference type="Proteomes" id="UP001195483">
    <property type="component" value="Unassembled WGS sequence"/>
</dbReference>